<protein>
    <recommendedName>
        <fullName evidence="2">J domain-containing protein</fullName>
    </recommendedName>
</protein>
<keyword evidence="1" id="KW-1133">Transmembrane helix</keyword>
<gene>
    <name evidence="3" type="ORF">SOIL9_02960</name>
</gene>
<keyword evidence="4" id="KW-1185">Reference proteome</keyword>
<dbReference type="AlphaFoldDB" id="A0A6P2DFF7"/>
<dbReference type="PROSITE" id="PS50076">
    <property type="entry name" value="DNAJ_2"/>
    <property type="match status" value="1"/>
</dbReference>
<dbReference type="KEGG" id="gms:SOIL9_02960"/>
<name>A0A6P2DFF7_9BACT</name>
<keyword evidence="1" id="KW-0812">Transmembrane</keyword>
<feature type="domain" description="J" evidence="2">
    <location>
        <begin position="23"/>
        <end position="89"/>
    </location>
</feature>
<dbReference type="InterPro" id="IPR001623">
    <property type="entry name" value="DnaJ_domain"/>
</dbReference>
<evidence type="ECO:0000259" key="2">
    <source>
        <dbReference type="PROSITE" id="PS50076"/>
    </source>
</evidence>
<dbReference type="InterPro" id="IPR036869">
    <property type="entry name" value="J_dom_sf"/>
</dbReference>
<feature type="transmembrane region" description="Helical" evidence="1">
    <location>
        <begin position="327"/>
        <end position="343"/>
    </location>
</feature>
<evidence type="ECO:0000313" key="3">
    <source>
        <dbReference type="EMBL" id="VTR98374.1"/>
    </source>
</evidence>
<sequence>MERQSHDQLCSWLGLPPGAWPPDHYTLLGLERGAGDFADIESRVLDRMELLRRYQLLHPDPVTAGMNRLAQALVCLTDPTARAAYDRGLGIAIAPFEVVDDEPPSGEFGAVRSAEIVPVEVAFESGLGPPGEDSSAAYKVADPTPVPYEVVPEELIAEELPEPDNVPGAVPALPLPAIPVARINQLKPRTVYRRLAALRRALRAWDGLRPVMGNPTEALATPISVLLFIRAVASARDALPRVAFVLNEPGAPGALVTALVSSSHTAHTVRTLLPSQRQSVALDWRRGYDVLRREHDQLRALALGRRARRRANSGANFLLAFRRTPELALVALALAALFVSLIRRNS</sequence>
<accession>A0A6P2DFF7</accession>
<evidence type="ECO:0000256" key="1">
    <source>
        <dbReference type="SAM" id="Phobius"/>
    </source>
</evidence>
<reference evidence="3 4" key="1">
    <citation type="submission" date="2019-05" db="EMBL/GenBank/DDBJ databases">
        <authorList>
            <consortium name="Science for Life Laboratories"/>
        </authorList>
    </citation>
    <scope>NUCLEOTIDE SEQUENCE [LARGE SCALE GENOMIC DNA]</scope>
    <source>
        <strain evidence="3">Soil9</strain>
    </source>
</reference>
<organism evidence="3 4">
    <name type="scientific">Gemmata massiliana</name>
    <dbReference type="NCBI Taxonomy" id="1210884"/>
    <lineage>
        <taxon>Bacteria</taxon>
        <taxon>Pseudomonadati</taxon>
        <taxon>Planctomycetota</taxon>
        <taxon>Planctomycetia</taxon>
        <taxon>Gemmatales</taxon>
        <taxon>Gemmataceae</taxon>
        <taxon>Gemmata</taxon>
    </lineage>
</organism>
<evidence type="ECO:0000313" key="4">
    <source>
        <dbReference type="Proteomes" id="UP000464178"/>
    </source>
</evidence>
<proteinExistence type="predicted"/>
<keyword evidence="1" id="KW-0472">Membrane</keyword>
<dbReference type="RefSeq" id="WP_162671574.1">
    <property type="nucleotide sequence ID" value="NZ_LR593886.1"/>
</dbReference>
<dbReference type="SUPFAM" id="SSF46565">
    <property type="entry name" value="Chaperone J-domain"/>
    <property type="match status" value="1"/>
</dbReference>
<dbReference type="EMBL" id="LR593886">
    <property type="protein sequence ID" value="VTR98374.1"/>
    <property type="molecule type" value="Genomic_DNA"/>
</dbReference>
<dbReference type="Proteomes" id="UP000464178">
    <property type="component" value="Chromosome"/>
</dbReference>